<evidence type="ECO:0000256" key="5">
    <source>
        <dbReference type="ARBA" id="ARBA00022989"/>
    </source>
</evidence>
<feature type="region of interest" description="Disordered" evidence="11">
    <location>
        <begin position="118"/>
        <end position="147"/>
    </location>
</feature>
<keyword evidence="13" id="KW-1185">Reference proteome</keyword>
<evidence type="ECO:0000256" key="8">
    <source>
        <dbReference type="ARBA" id="ARBA00023186"/>
    </source>
</evidence>
<proteinExistence type="inferred from homology"/>
<evidence type="ECO:0000256" key="1">
    <source>
        <dbReference type="ARBA" id="ARBA00004434"/>
    </source>
</evidence>
<dbReference type="GeneID" id="62195528"/>
<dbReference type="PANTHER" id="PTHR28202:SF1">
    <property type="entry name" value="ASSEMBLY FACTOR CBP4"/>
    <property type="match status" value="1"/>
</dbReference>
<organism evidence="12 13">
    <name type="scientific">Eeniella nana</name>
    <name type="common">Yeast</name>
    <name type="synonym">Brettanomyces nanus</name>
    <dbReference type="NCBI Taxonomy" id="13502"/>
    <lineage>
        <taxon>Eukaryota</taxon>
        <taxon>Fungi</taxon>
        <taxon>Dikarya</taxon>
        <taxon>Ascomycota</taxon>
        <taxon>Saccharomycotina</taxon>
        <taxon>Pichiomycetes</taxon>
        <taxon>Pichiales</taxon>
        <taxon>Pichiaceae</taxon>
        <taxon>Brettanomyces</taxon>
    </lineage>
</organism>
<dbReference type="Pfam" id="PF07960">
    <property type="entry name" value="CBP4"/>
    <property type="match status" value="1"/>
</dbReference>
<keyword evidence="3 10" id="KW-0812">Transmembrane</keyword>
<dbReference type="Proteomes" id="UP000662931">
    <property type="component" value="Chromosome 2"/>
</dbReference>
<evidence type="ECO:0000313" key="13">
    <source>
        <dbReference type="Proteomes" id="UP000662931"/>
    </source>
</evidence>
<evidence type="ECO:0000256" key="7">
    <source>
        <dbReference type="ARBA" id="ARBA00023136"/>
    </source>
</evidence>
<keyword evidence="5 10" id="KW-1133">Transmembrane helix</keyword>
<dbReference type="GO" id="GO:0034551">
    <property type="term" value="P:mitochondrial respiratory chain complex III assembly"/>
    <property type="evidence" value="ECO:0007669"/>
    <property type="project" value="TreeGrafter"/>
</dbReference>
<dbReference type="OrthoDB" id="5576752at2759"/>
<protein>
    <recommendedName>
        <fullName evidence="10">Cytochrome b mRNA-processing protein 4</fullName>
    </recommendedName>
</protein>
<accession>A0A875S1K1</accession>
<reference evidence="12" key="1">
    <citation type="submission" date="2020-10" db="EMBL/GenBank/DDBJ databases">
        <authorList>
            <person name="Roach M.J.R."/>
        </authorList>
    </citation>
    <scope>NUCLEOTIDE SEQUENCE</scope>
    <source>
        <strain evidence="12">CBS 1945</strain>
    </source>
</reference>
<comment type="similarity">
    <text evidence="2 10">Belongs to the CBP4 family.</text>
</comment>
<dbReference type="RefSeq" id="XP_038778358.1">
    <property type="nucleotide sequence ID" value="XM_038922430.1"/>
</dbReference>
<evidence type="ECO:0000256" key="4">
    <source>
        <dbReference type="ARBA" id="ARBA00022792"/>
    </source>
</evidence>
<name>A0A875S1K1_EENNA</name>
<evidence type="ECO:0000256" key="2">
    <source>
        <dbReference type="ARBA" id="ARBA00006780"/>
    </source>
</evidence>
<comment type="function">
    <text evidence="9 10">Essential for the assembly of ubiquinol-cytochrome c reductase. It has a direct effect on the correct occurrence of the Rieske protein, core 4, core 5 and apocytochrome b.</text>
</comment>
<evidence type="ECO:0000256" key="10">
    <source>
        <dbReference type="RuleBase" id="RU368005"/>
    </source>
</evidence>
<gene>
    <name evidence="12" type="ORF">FOA43_002127</name>
</gene>
<evidence type="ECO:0000256" key="11">
    <source>
        <dbReference type="SAM" id="MobiDB-lite"/>
    </source>
</evidence>
<dbReference type="AlphaFoldDB" id="A0A875S1K1"/>
<keyword evidence="7 10" id="KW-0472">Membrane</keyword>
<dbReference type="EMBL" id="CP064813">
    <property type="protein sequence ID" value="QPG74793.1"/>
    <property type="molecule type" value="Genomic_DNA"/>
</dbReference>
<keyword evidence="6 10" id="KW-0496">Mitochondrion</keyword>
<feature type="compositionally biased region" description="Basic and acidic residues" evidence="11">
    <location>
        <begin position="118"/>
        <end position="137"/>
    </location>
</feature>
<evidence type="ECO:0000256" key="9">
    <source>
        <dbReference type="ARBA" id="ARBA00025413"/>
    </source>
</evidence>
<keyword evidence="8 10" id="KW-0143">Chaperone</keyword>
<evidence type="ECO:0000256" key="3">
    <source>
        <dbReference type="ARBA" id="ARBA00022692"/>
    </source>
</evidence>
<comment type="subcellular location">
    <subcellularLocation>
        <location evidence="1 10">Mitochondrion inner membrane</location>
        <topology evidence="1 10">Single-pass membrane protein</topology>
    </subcellularLocation>
</comment>
<dbReference type="InterPro" id="IPR012420">
    <property type="entry name" value="Cbp4"/>
</dbReference>
<feature type="transmembrane region" description="Helical" evidence="10">
    <location>
        <begin position="12"/>
        <end position="31"/>
    </location>
</feature>
<dbReference type="PANTHER" id="PTHR28202">
    <property type="entry name" value="ASSEMBLY FACTOR CBP4"/>
    <property type="match status" value="1"/>
</dbReference>
<evidence type="ECO:0000256" key="6">
    <source>
        <dbReference type="ARBA" id="ARBA00023128"/>
    </source>
</evidence>
<dbReference type="KEGG" id="bnn:FOA43_002127"/>
<keyword evidence="4 10" id="KW-0999">Mitochondrion inner membrane</keyword>
<evidence type="ECO:0000313" key="12">
    <source>
        <dbReference type="EMBL" id="QPG74793.1"/>
    </source>
</evidence>
<sequence>MDPITKTLLKKSLIWGGGIIGLGVVLFKFTTPSPEQMLAQMSPELRADVEKNRELRMKEQEELIKVVKRTSASNDPIWKTGDIQSPWDPDFKKTSESMLVKKQAIEKARAEEKTKLELESMKEEAKRREGMEKEGMKKASGGSKWWW</sequence>
<dbReference type="GO" id="GO:0005743">
    <property type="term" value="C:mitochondrial inner membrane"/>
    <property type="evidence" value="ECO:0007669"/>
    <property type="project" value="UniProtKB-SubCell"/>
</dbReference>